<proteinExistence type="predicted"/>
<dbReference type="InterPro" id="IPR000008">
    <property type="entry name" value="C2_dom"/>
</dbReference>
<dbReference type="InterPro" id="IPR035892">
    <property type="entry name" value="C2_domain_sf"/>
</dbReference>
<comment type="caution">
    <text evidence="5">The sequence shown here is derived from an EMBL/GenBank/DDBJ whole genome shotgun (WGS) entry which is preliminary data.</text>
</comment>
<dbReference type="PANTHER" id="PTHR45911">
    <property type="entry name" value="C2 DOMAIN-CONTAINING PROTEIN"/>
    <property type="match status" value="1"/>
</dbReference>
<keyword evidence="2" id="KW-0106">Calcium</keyword>
<evidence type="ECO:0000256" key="1">
    <source>
        <dbReference type="ARBA" id="ARBA00022723"/>
    </source>
</evidence>
<dbReference type="Pfam" id="PF00168">
    <property type="entry name" value="C2"/>
    <property type="match status" value="1"/>
</dbReference>
<dbReference type="Gene3D" id="2.60.40.150">
    <property type="entry name" value="C2 domain"/>
    <property type="match status" value="1"/>
</dbReference>
<dbReference type="Proteomes" id="UP001470230">
    <property type="component" value="Unassembled WGS sequence"/>
</dbReference>
<gene>
    <name evidence="5" type="ORF">M9Y10_018645</name>
</gene>
<dbReference type="SMART" id="SM00239">
    <property type="entry name" value="C2"/>
    <property type="match status" value="1"/>
</dbReference>
<keyword evidence="6" id="KW-1185">Reference proteome</keyword>
<dbReference type="EMBL" id="JAPFFF010000026">
    <property type="protein sequence ID" value="KAK8849277.1"/>
    <property type="molecule type" value="Genomic_DNA"/>
</dbReference>
<organism evidence="5 6">
    <name type="scientific">Tritrichomonas musculus</name>
    <dbReference type="NCBI Taxonomy" id="1915356"/>
    <lineage>
        <taxon>Eukaryota</taxon>
        <taxon>Metamonada</taxon>
        <taxon>Parabasalia</taxon>
        <taxon>Tritrichomonadida</taxon>
        <taxon>Tritrichomonadidae</taxon>
        <taxon>Tritrichomonas</taxon>
    </lineage>
</organism>
<sequence length="168" mass="18719">MYQLHIRVIEAKDCPKFDNCNASDPYVIIRVNGTEQKTKVISNNNNPIWNQEFHFDIQNPSNGVIEMKMKDSDGPCQGKDDDMCTLNLSFCSYPVGQVIDNWYDMTACKKKKGAAKIHLTINIVPAGTPPFTQLAGYPGQPGYPPQGGYPQMGYPPQGGYPQMGYPPR</sequence>
<evidence type="ECO:0000313" key="6">
    <source>
        <dbReference type="Proteomes" id="UP001470230"/>
    </source>
</evidence>
<evidence type="ECO:0000259" key="4">
    <source>
        <dbReference type="PROSITE" id="PS50004"/>
    </source>
</evidence>
<evidence type="ECO:0000256" key="3">
    <source>
        <dbReference type="SAM" id="MobiDB-lite"/>
    </source>
</evidence>
<protein>
    <submittedName>
        <fullName evidence="5">Protein Aster-C</fullName>
    </submittedName>
</protein>
<dbReference type="PANTHER" id="PTHR45911:SF4">
    <property type="entry name" value="MULTIPLE C2 AND TRANSMEMBRANE DOMAIN-CONTAINING PROTEIN"/>
    <property type="match status" value="1"/>
</dbReference>
<name>A0ABR2HMA8_9EUKA</name>
<keyword evidence="1" id="KW-0479">Metal-binding</keyword>
<feature type="region of interest" description="Disordered" evidence="3">
    <location>
        <begin position="138"/>
        <end position="168"/>
    </location>
</feature>
<dbReference type="SUPFAM" id="SSF49562">
    <property type="entry name" value="C2 domain (Calcium/lipid-binding domain, CaLB)"/>
    <property type="match status" value="1"/>
</dbReference>
<feature type="domain" description="C2" evidence="4">
    <location>
        <begin position="1"/>
        <end position="103"/>
    </location>
</feature>
<dbReference type="CDD" id="cd00030">
    <property type="entry name" value="C2"/>
    <property type="match status" value="1"/>
</dbReference>
<accession>A0ABR2HMA8</accession>
<reference evidence="5 6" key="1">
    <citation type="submission" date="2024-04" db="EMBL/GenBank/DDBJ databases">
        <title>Tritrichomonas musculus Genome.</title>
        <authorList>
            <person name="Alves-Ferreira E."/>
            <person name="Grigg M."/>
            <person name="Lorenzi H."/>
            <person name="Galac M."/>
        </authorList>
    </citation>
    <scope>NUCLEOTIDE SEQUENCE [LARGE SCALE GENOMIC DNA]</scope>
    <source>
        <strain evidence="5 6">EAF2021</strain>
    </source>
</reference>
<evidence type="ECO:0000313" key="5">
    <source>
        <dbReference type="EMBL" id="KAK8849277.1"/>
    </source>
</evidence>
<dbReference type="PROSITE" id="PS50004">
    <property type="entry name" value="C2"/>
    <property type="match status" value="1"/>
</dbReference>
<evidence type="ECO:0000256" key="2">
    <source>
        <dbReference type="ARBA" id="ARBA00022837"/>
    </source>
</evidence>